<feature type="transmembrane region" description="Helical" evidence="1">
    <location>
        <begin position="123"/>
        <end position="147"/>
    </location>
</feature>
<sequence length="247" mass="28451">MNWKNFFAYGEKVPNYEVRVLNEREARAAAAILFVGAFLGLVNGVMLGTAVFSKYFVTFFAIDFTIRIIQPRYAPSLMLGRFFVQKQKPEYVGAAQKRFAWSLGFVLAWPMFYYLVIDFQPNPLKVLFCLICMALLFFEAAFSICLGCKIFEWVKRKDPKYCPGGVCEINTKEPIQTFNPLQKTILVLTVVLMSYGVYAYFTKLPDRTVFVKKMKMLMLSQAELDAIQKAKDKAEEDAFFSDEDEDF</sequence>
<feature type="transmembrane region" description="Helical" evidence="1">
    <location>
        <begin position="28"/>
        <end position="46"/>
    </location>
</feature>
<dbReference type="EMBL" id="FPKX01000002">
    <property type="protein sequence ID" value="SFZ97308.1"/>
    <property type="molecule type" value="Genomic_DNA"/>
</dbReference>
<protein>
    <recommendedName>
        <fullName evidence="2">DUF4395 domain-containing protein</fullName>
    </recommendedName>
</protein>
<dbReference type="InterPro" id="IPR025508">
    <property type="entry name" value="DUF4395"/>
</dbReference>
<evidence type="ECO:0000259" key="2">
    <source>
        <dbReference type="Pfam" id="PF14340"/>
    </source>
</evidence>
<dbReference type="AlphaFoldDB" id="A0A1W1EB96"/>
<accession>A0A1W1EB96</accession>
<feature type="domain" description="DUF4395" evidence="2">
    <location>
        <begin position="22"/>
        <end position="156"/>
    </location>
</feature>
<name>A0A1W1EB96_9ZZZZ</name>
<reference evidence="3" key="1">
    <citation type="submission" date="2016-10" db="EMBL/GenBank/DDBJ databases">
        <authorList>
            <person name="de Groot N.N."/>
        </authorList>
    </citation>
    <scope>NUCLEOTIDE SEQUENCE</scope>
</reference>
<organism evidence="3">
    <name type="scientific">hydrothermal vent metagenome</name>
    <dbReference type="NCBI Taxonomy" id="652676"/>
    <lineage>
        <taxon>unclassified sequences</taxon>
        <taxon>metagenomes</taxon>
        <taxon>ecological metagenomes</taxon>
    </lineage>
</organism>
<gene>
    <name evidence="3" type="ORF">MNB_SV-5-1133</name>
</gene>
<feature type="transmembrane region" description="Helical" evidence="1">
    <location>
        <begin position="184"/>
        <end position="201"/>
    </location>
</feature>
<keyword evidence="1" id="KW-0812">Transmembrane</keyword>
<dbReference type="Pfam" id="PF14340">
    <property type="entry name" value="DUF4395"/>
    <property type="match status" value="1"/>
</dbReference>
<evidence type="ECO:0000313" key="3">
    <source>
        <dbReference type="EMBL" id="SFZ97308.1"/>
    </source>
</evidence>
<feature type="transmembrane region" description="Helical" evidence="1">
    <location>
        <begin position="99"/>
        <end position="117"/>
    </location>
</feature>
<keyword evidence="1" id="KW-0472">Membrane</keyword>
<keyword evidence="1" id="KW-1133">Transmembrane helix</keyword>
<proteinExistence type="predicted"/>
<evidence type="ECO:0000256" key="1">
    <source>
        <dbReference type="SAM" id="Phobius"/>
    </source>
</evidence>